<keyword evidence="2" id="KW-1185">Reference proteome</keyword>
<reference evidence="1 2" key="1">
    <citation type="submission" date="2017-04" db="EMBL/GenBank/DDBJ databases">
        <authorList>
            <person name="Afonso C.L."/>
            <person name="Miller P.J."/>
            <person name="Scott M.A."/>
            <person name="Spackman E."/>
            <person name="Goraichik I."/>
            <person name="Dimitrov K.M."/>
            <person name="Suarez D.L."/>
            <person name="Swayne D.E."/>
        </authorList>
    </citation>
    <scope>NUCLEOTIDE SEQUENCE [LARGE SCALE GENOMIC DNA]</scope>
    <source>
        <strain evidence="1 2">DSM 23236</strain>
    </source>
</reference>
<proteinExistence type="predicted"/>
<dbReference type="RefSeq" id="WP_084092827.1">
    <property type="nucleotide sequence ID" value="NZ_FWXD01000036.1"/>
</dbReference>
<protein>
    <submittedName>
        <fullName evidence="1">Uncharacterized protein</fullName>
    </submittedName>
</protein>
<dbReference type="Proteomes" id="UP000192761">
    <property type="component" value="Unassembled WGS sequence"/>
</dbReference>
<accession>A0A1W1XZY3</accession>
<evidence type="ECO:0000313" key="2">
    <source>
        <dbReference type="Proteomes" id="UP000192761"/>
    </source>
</evidence>
<sequence>MKPLGIDRVVVEDVKKGALPGGRWAAFQKVVLELEGGGRVSAIVVLDRRGDVIKIMDVANEPA</sequence>
<gene>
    <name evidence="1" type="ORF">SAMN02745857_03896</name>
</gene>
<organism evidence="1 2">
    <name type="scientific">Andreprevotia lacus DSM 23236</name>
    <dbReference type="NCBI Taxonomy" id="1121001"/>
    <lineage>
        <taxon>Bacteria</taxon>
        <taxon>Pseudomonadati</taxon>
        <taxon>Pseudomonadota</taxon>
        <taxon>Betaproteobacteria</taxon>
        <taxon>Neisseriales</taxon>
        <taxon>Chitinibacteraceae</taxon>
        <taxon>Andreprevotia</taxon>
    </lineage>
</organism>
<evidence type="ECO:0000313" key="1">
    <source>
        <dbReference type="EMBL" id="SMC29529.1"/>
    </source>
</evidence>
<name>A0A1W1XZY3_9NEIS</name>
<dbReference type="AlphaFoldDB" id="A0A1W1XZY3"/>
<dbReference type="STRING" id="1121001.SAMN02745857_03896"/>
<dbReference type="EMBL" id="FWXD01000036">
    <property type="protein sequence ID" value="SMC29529.1"/>
    <property type="molecule type" value="Genomic_DNA"/>
</dbReference>